<evidence type="ECO:0000256" key="3">
    <source>
        <dbReference type="ARBA" id="ARBA00022989"/>
    </source>
</evidence>
<comment type="caution">
    <text evidence="7">The sequence shown here is derived from an EMBL/GenBank/DDBJ whole genome shotgun (WGS) entry which is preliminary data.</text>
</comment>
<evidence type="ECO:0000256" key="5">
    <source>
        <dbReference type="SAM" id="Phobius"/>
    </source>
</evidence>
<comment type="subcellular location">
    <subcellularLocation>
        <location evidence="1">Membrane</location>
        <topology evidence="1">Multi-pass membrane protein</topology>
    </subcellularLocation>
</comment>
<evidence type="ECO:0000256" key="2">
    <source>
        <dbReference type="ARBA" id="ARBA00022692"/>
    </source>
</evidence>
<evidence type="ECO:0000259" key="6">
    <source>
        <dbReference type="Pfam" id="PF04893"/>
    </source>
</evidence>
<feature type="transmembrane region" description="Helical" evidence="5">
    <location>
        <begin position="27"/>
        <end position="49"/>
    </location>
</feature>
<evidence type="ECO:0000313" key="8">
    <source>
        <dbReference type="Proteomes" id="UP000317778"/>
    </source>
</evidence>
<feature type="transmembrane region" description="Helical" evidence="5">
    <location>
        <begin position="127"/>
        <end position="149"/>
    </location>
</feature>
<dbReference type="EMBL" id="NJBO01000002">
    <property type="protein sequence ID" value="TKJ43978.1"/>
    <property type="molecule type" value="Genomic_DNA"/>
</dbReference>
<accession>A0A532V9X8</accession>
<feature type="transmembrane region" description="Helical" evidence="5">
    <location>
        <begin position="169"/>
        <end position="192"/>
    </location>
</feature>
<dbReference type="AlphaFoldDB" id="A0A532V9X8"/>
<gene>
    <name evidence="7" type="ORF">CEE36_02340</name>
</gene>
<name>A0A532V9X8_UNCT6</name>
<evidence type="ECO:0000313" key="7">
    <source>
        <dbReference type="EMBL" id="TKJ43978.1"/>
    </source>
</evidence>
<dbReference type="Pfam" id="PF04893">
    <property type="entry name" value="Yip1"/>
    <property type="match status" value="1"/>
</dbReference>
<proteinExistence type="predicted"/>
<dbReference type="InterPro" id="IPR006977">
    <property type="entry name" value="Yip1_dom"/>
</dbReference>
<reference evidence="7 8" key="1">
    <citation type="submission" date="2017-06" db="EMBL/GenBank/DDBJ databases">
        <title>Novel microbial phyla capable of carbon fixation and sulfur reduction in deep-sea sediments.</title>
        <authorList>
            <person name="Huang J."/>
            <person name="Baker B."/>
            <person name="Wang Y."/>
        </authorList>
    </citation>
    <scope>NUCLEOTIDE SEQUENCE [LARGE SCALE GENOMIC DNA]</scope>
    <source>
        <strain evidence="7">B3_TA06</strain>
    </source>
</reference>
<feature type="transmembrane region" description="Helical" evidence="5">
    <location>
        <begin position="204"/>
        <end position="225"/>
    </location>
</feature>
<evidence type="ECO:0000256" key="1">
    <source>
        <dbReference type="ARBA" id="ARBA00004141"/>
    </source>
</evidence>
<keyword evidence="2 5" id="KW-0812">Transmembrane</keyword>
<feature type="transmembrane region" description="Helical" evidence="5">
    <location>
        <begin position="90"/>
        <end position="115"/>
    </location>
</feature>
<evidence type="ECO:0000256" key="4">
    <source>
        <dbReference type="ARBA" id="ARBA00023136"/>
    </source>
</evidence>
<feature type="domain" description="Yip1" evidence="6">
    <location>
        <begin position="9"/>
        <end position="220"/>
    </location>
</feature>
<dbReference type="GO" id="GO:0016020">
    <property type="term" value="C:membrane"/>
    <property type="evidence" value="ECO:0007669"/>
    <property type="project" value="UniProtKB-SubCell"/>
</dbReference>
<organism evidence="7 8">
    <name type="scientific">candidate division TA06 bacterium B3_TA06</name>
    <dbReference type="NCBI Taxonomy" id="2012487"/>
    <lineage>
        <taxon>Bacteria</taxon>
        <taxon>Bacteria division TA06</taxon>
    </lineage>
</organism>
<dbReference type="Proteomes" id="UP000317778">
    <property type="component" value="Unassembled WGS sequence"/>
</dbReference>
<protein>
    <recommendedName>
        <fullName evidence="6">Yip1 domain-containing protein</fullName>
    </recommendedName>
</protein>
<keyword evidence="3 5" id="KW-1133">Transmembrane helix</keyword>
<keyword evidence="4 5" id="KW-0472">Membrane</keyword>
<sequence length="227" mass="24929">MSEGRRLLSVFVAPNELFTDLGERPRWLVPFIILILAAAVASLLPRLLLPTEVWLDAMRQQLPGGVEMSQEQMAVVTTTMRSPVSVALNALVGILISGGGAILATLFFWALFSILGGKISFTRSFAVVSYSSLIKVLGMVLIVTLTLILQRLDIQTSFALLPALKPNTYLYRLAAQVDFFTVWRLIIMGLGFSVVANVPKVKSYLSVIIPWILLSLAMAALRFGFSR</sequence>